<sequence length="491" mass="55274">MAKILAHFREQGAKINFRKCAYTMDHIDVLGRRVSYQRIELSSVRTEAIKKPSEPKDAAALGKWQPVVVPDFDEKWSENQRIAWQELRDALAGAHVLTTPQQGKKKRLFADASAGALEGVLTQEEARGVFCPLAYVSRRLKGAELNYSVSETELLAIVFCGPKLRCFMQGEKVEYVTDHQALSWLLKQKANEKDEETRSEEELDEVVEARSGLQVILEFIDAQKAAENREMPRWHEDLSFVQNEDGIITRFYMLKVKEAVSAYLEKCVHCRLENMPRLQRVKRTLAPLVLVRKFEIVGVDVISVSPASIRGNSKVLVLASLSSSQVRARILSDDTQWDKHLAAATYAFNTSIHGTTKVSPFHAMFDTPTPELDRDILFVSEEQAAAEVDIEGSIKRLEKLIPANAGARRAQVQRWCYVKAADSVFVPGRPVILFDPPASMGLGRKSGAQGPVWMQESQMPPIMLNNLKVELARQVTELEGRLSDEPQRTFD</sequence>
<gene>
    <name evidence="8" type="ORF">FVE85_3416</name>
</gene>
<accession>A0A5J4YV87</accession>
<dbReference type="SUPFAM" id="SSF56672">
    <property type="entry name" value="DNA/RNA polymerases"/>
    <property type="match status" value="1"/>
</dbReference>
<keyword evidence="3" id="KW-0540">Nuclease</keyword>
<dbReference type="GO" id="GO:0003676">
    <property type="term" value="F:nucleic acid binding"/>
    <property type="evidence" value="ECO:0007669"/>
    <property type="project" value="InterPro"/>
</dbReference>
<dbReference type="GO" id="GO:0016787">
    <property type="term" value="F:hydrolase activity"/>
    <property type="evidence" value="ECO:0007669"/>
    <property type="project" value="UniProtKB-KW"/>
</dbReference>
<evidence type="ECO:0000256" key="3">
    <source>
        <dbReference type="ARBA" id="ARBA00022722"/>
    </source>
</evidence>
<dbReference type="OrthoDB" id="427924at2759"/>
<comment type="caution">
    <text evidence="8">The sequence shown here is derived from an EMBL/GenBank/DDBJ whole genome shotgun (WGS) entry which is preliminary data.</text>
</comment>
<evidence type="ECO:0000313" key="9">
    <source>
        <dbReference type="Proteomes" id="UP000324585"/>
    </source>
</evidence>
<evidence type="ECO:0000256" key="6">
    <source>
        <dbReference type="ARBA" id="ARBA00022918"/>
    </source>
</evidence>
<evidence type="ECO:0000259" key="7">
    <source>
        <dbReference type="Pfam" id="PF17917"/>
    </source>
</evidence>
<dbReference type="Proteomes" id="UP000324585">
    <property type="component" value="Unassembled WGS sequence"/>
</dbReference>
<dbReference type="Gene3D" id="3.30.420.10">
    <property type="entry name" value="Ribonuclease H-like superfamily/Ribonuclease H"/>
    <property type="match status" value="1"/>
</dbReference>
<dbReference type="InterPro" id="IPR050951">
    <property type="entry name" value="Retrovirus_Pol_polyprotein"/>
</dbReference>
<evidence type="ECO:0000256" key="1">
    <source>
        <dbReference type="ARBA" id="ARBA00022679"/>
    </source>
</evidence>
<organism evidence="8 9">
    <name type="scientific">Porphyridium purpureum</name>
    <name type="common">Red alga</name>
    <name type="synonym">Porphyridium cruentum</name>
    <dbReference type="NCBI Taxonomy" id="35688"/>
    <lineage>
        <taxon>Eukaryota</taxon>
        <taxon>Rhodophyta</taxon>
        <taxon>Bangiophyceae</taxon>
        <taxon>Porphyridiales</taxon>
        <taxon>Porphyridiaceae</taxon>
        <taxon>Porphyridium</taxon>
    </lineage>
</organism>
<dbReference type="InterPro" id="IPR036397">
    <property type="entry name" value="RNaseH_sf"/>
</dbReference>
<dbReference type="InterPro" id="IPR041373">
    <property type="entry name" value="RT_RNaseH"/>
</dbReference>
<keyword evidence="2" id="KW-0548">Nucleotidyltransferase</keyword>
<evidence type="ECO:0000256" key="2">
    <source>
        <dbReference type="ARBA" id="ARBA00022695"/>
    </source>
</evidence>
<dbReference type="GO" id="GO:0003964">
    <property type="term" value="F:RNA-directed DNA polymerase activity"/>
    <property type="evidence" value="ECO:0007669"/>
    <property type="project" value="UniProtKB-KW"/>
</dbReference>
<dbReference type="Pfam" id="PF17917">
    <property type="entry name" value="RT_RNaseH"/>
    <property type="match status" value="1"/>
</dbReference>
<feature type="domain" description="Reverse transcriptase RNase H-like" evidence="7">
    <location>
        <begin position="104"/>
        <end position="203"/>
    </location>
</feature>
<keyword evidence="6" id="KW-0695">RNA-directed DNA polymerase</keyword>
<protein>
    <submittedName>
        <fullName evidence="8">Retrovirus-related Pol polyprotein from transposon 17.6</fullName>
    </submittedName>
</protein>
<reference evidence="9" key="1">
    <citation type="journal article" date="2019" name="Nat. Commun.">
        <title>Expansion of phycobilisome linker gene families in mesophilic red algae.</title>
        <authorList>
            <person name="Lee J."/>
            <person name="Kim D."/>
            <person name="Bhattacharya D."/>
            <person name="Yoon H.S."/>
        </authorList>
    </citation>
    <scope>NUCLEOTIDE SEQUENCE [LARGE SCALE GENOMIC DNA]</scope>
    <source>
        <strain evidence="9">CCMP 1328</strain>
    </source>
</reference>
<name>A0A5J4YV87_PORPP</name>
<dbReference type="PANTHER" id="PTHR37984">
    <property type="entry name" value="PROTEIN CBG26694"/>
    <property type="match status" value="1"/>
</dbReference>
<dbReference type="PANTHER" id="PTHR37984:SF5">
    <property type="entry name" value="PROTEIN NYNRIN-LIKE"/>
    <property type="match status" value="1"/>
</dbReference>
<dbReference type="InterPro" id="IPR043502">
    <property type="entry name" value="DNA/RNA_pol_sf"/>
</dbReference>
<keyword evidence="9" id="KW-1185">Reference proteome</keyword>
<proteinExistence type="predicted"/>
<keyword evidence="5" id="KW-0378">Hydrolase</keyword>
<evidence type="ECO:0000256" key="4">
    <source>
        <dbReference type="ARBA" id="ARBA00022759"/>
    </source>
</evidence>
<keyword evidence="1" id="KW-0808">Transferase</keyword>
<dbReference type="GO" id="GO:0004519">
    <property type="term" value="F:endonuclease activity"/>
    <property type="evidence" value="ECO:0007669"/>
    <property type="project" value="UniProtKB-KW"/>
</dbReference>
<evidence type="ECO:0000256" key="5">
    <source>
        <dbReference type="ARBA" id="ARBA00022801"/>
    </source>
</evidence>
<keyword evidence="4" id="KW-0255">Endonuclease</keyword>
<dbReference type="EMBL" id="VRMN01000004">
    <property type="protein sequence ID" value="KAA8495175.1"/>
    <property type="molecule type" value="Genomic_DNA"/>
</dbReference>
<evidence type="ECO:0000313" key="8">
    <source>
        <dbReference type="EMBL" id="KAA8495175.1"/>
    </source>
</evidence>
<dbReference type="AlphaFoldDB" id="A0A5J4YV87"/>